<dbReference type="AlphaFoldDB" id="A0AAJ6P0Z1"/>
<name>A0AAJ6P0Z1_9PAST</name>
<organism evidence="1 2">
    <name type="scientific">Phocoenobacter skyensis</name>
    <dbReference type="NCBI Taxonomy" id="97481"/>
    <lineage>
        <taxon>Bacteria</taxon>
        <taxon>Pseudomonadati</taxon>
        <taxon>Pseudomonadota</taxon>
        <taxon>Gammaproteobacteria</taxon>
        <taxon>Pasteurellales</taxon>
        <taxon>Pasteurellaceae</taxon>
        <taxon>Phocoenobacter</taxon>
    </lineage>
</organism>
<sequence>MKINSWTALRQQFEKNRQAEQTPKTTQDWFLLRDRWASYTDSHRRFVLKVAGVEIDSSQSLDVLPKDYIKAISQAIVDINVYSQADRSIYYRLTKVLKQVWKGDE</sequence>
<gene>
    <name evidence="1" type="ORF">QJU93_07285</name>
</gene>
<protein>
    <submittedName>
        <fullName evidence="1">Uncharacterized protein</fullName>
    </submittedName>
</protein>
<dbReference type="RefSeq" id="WP_306384717.1">
    <property type="nucleotide sequence ID" value="NZ_JASAYN010000006.1"/>
</dbReference>
<dbReference type="EMBL" id="JASAYQ010000011">
    <property type="protein sequence ID" value="MDP8173159.1"/>
    <property type="molecule type" value="Genomic_DNA"/>
</dbReference>
<reference evidence="1" key="1">
    <citation type="journal article" date="2023" name="Front. Microbiol.">
        <title>Phylogeography and host specificity of Pasteurellaceae pathogenic to sea-farmed fish in the north-east Atlantic.</title>
        <authorList>
            <person name="Gulla S."/>
            <person name="Colquhoun D.J."/>
            <person name="Olsen A.B."/>
            <person name="Spilsberg B."/>
            <person name="Lagesen K."/>
            <person name="Aakesson C.P."/>
            <person name="Strom S."/>
            <person name="Manji F."/>
            <person name="Birkbeck T.H."/>
            <person name="Nilsen H.K."/>
        </authorList>
    </citation>
    <scope>NUCLEOTIDE SEQUENCE</scope>
    <source>
        <strain evidence="1">TW16_20</strain>
    </source>
</reference>
<accession>A0AAJ6P0Z1</accession>
<dbReference type="Proteomes" id="UP001236239">
    <property type="component" value="Unassembled WGS sequence"/>
</dbReference>
<evidence type="ECO:0000313" key="2">
    <source>
        <dbReference type="Proteomes" id="UP001236239"/>
    </source>
</evidence>
<proteinExistence type="predicted"/>
<evidence type="ECO:0000313" key="1">
    <source>
        <dbReference type="EMBL" id="MDP8173159.1"/>
    </source>
</evidence>
<comment type="caution">
    <text evidence="1">The sequence shown here is derived from an EMBL/GenBank/DDBJ whole genome shotgun (WGS) entry which is preliminary data.</text>
</comment>